<keyword evidence="2" id="KW-1185">Reference proteome</keyword>
<evidence type="ECO:0000313" key="2">
    <source>
        <dbReference type="Proteomes" id="UP001162992"/>
    </source>
</evidence>
<comment type="caution">
    <text evidence="1">The sequence shown here is derived from an EMBL/GenBank/DDBJ whole genome shotgun (WGS) entry which is preliminary data.</text>
</comment>
<dbReference type="Proteomes" id="UP001162992">
    <property type="component" value="Chromosome 2"/>
</dbReference>
<proteinExistence type="predicted"/>
<sequence length="137" mass="15602">MGRSNEIRQLWHQNGRCPSATVPVRRVTAEDIRRAGSVERYGRKFHQPPKPKSQDLSDVFLGHEHAYAYVNDNQQYYGTRASINVWRPNVEGLNGLSLAQIWLLAGSSNDVLNTIEAGWFAPWLMEIVIQDCSYTGR</sequence>
<name>A0ACC2EL75_DIPCM</name>
<protein>
    <submittedName>
        <fullName evidence="1">Uncharacterized protein</fullName>
    </submittedName>
</protein>
<gene>
    <name evidence="1" type="ORF">O6H91_02G143200</name>
</gene>
<evidence type="ECO:0000313" key="1">
    <source>
        <dbReference type="EMBL" id="KAJ7567344.1"/>
    </source>
</evidence>
<dbReference type="EMBL" id="CM055093">
    <property type="protein sequence ID" value="KAJ7567344.1"/>
    <property type="molecule type" value="Genomic_DNA"/>
</dbReference>
<reference evidence="2" key="1">
    <citation type="journal article" date="2024" name="Proc. Natl. Acad. Sci. U.S.A.">
        <title>Extraordinary preservation of gene collinearity over three hundred million years revealed in homosporous lycophytes.</title>
        <authorList>
            <person name="Li C."/>
            <person name="Wickell D."/>
            <person name="Kuo L.Y."/>
            <person name="Chen X."/>
            <person name="Nie B."/>
            <person name="Liao X."/>
            <person name="Peng D."/>
            <person name="Ji J."/>
            <person name="Jenkins J."/>
            <person name="Williams M."/>
            <person name="Shu S."/>
            <person name="Plott C."/>
            <person name="Barry K."/>
            <person name="Rajasekar S."/>
            <person name="Grimwood J."/>
            <person name="Han X."/>
            <person name="Sun S."/>
            <person name="Hou Z."/>
            <person name="He W."/>
            <person name="Dai G."/>
            <person name="Sun C."/>
            <person name="Schmutz J."/>
            <person name="Leebens-Mack J.H."/>
            <person name="Li F.W."/>
            <person name="Wang L."/>
        </authorList>
    </citation>
    <scope>NUCLEOTIDE SEQUENCE [LARGE SCALE GENOMIC DNA]</scope>
    <source>
        <strain evidence="2">cv. PW_Plant_1</strain>
    </source>
</reference>
<accession>A0ACC2EL75</accession>
<organism evidence="1 2">
    <name type="scientific">Diphasiastrum complanatum</name>
    <name type="common">Issler's clubmoss</name>
    <name type="synonym">Lycopodium complanatum</name>
    <dbReference type="NCBI Taxonomy" id="34168"/>
    <lineage>
        <taxon>Eukaryota</taxon>
        <taxon>Viridiplantae</taxon>
        <taxon>Streptophyta</taxon>
        <taxon>Embryophyta</taxon>
        <taxon>Tracheophyta</taxon>
        <taxon>Lycopodiopsida</taxon>
        <taxon>Lycopodiales</taxon>
        <taxon>Lycopodiaceae</taxon>
        <taxon>Lycopodioideae</taxon>
        <taxon>Diphasiastrum</taxon>
    </lineage>
</organism>